<feature type="domain" description="D-isomer specific 2-hydroxyacid dehydrogenase catalytic" evidence="5">
    <location>
        <begin position="26"/>
        <end position="319"/>
    </location>
</feature>
<dbReference type="SUPFAM" id="SSF51735">
    <property type="entry name" value="NAD(P)-binding Rossmann-fold domains"/>
    <property type="match status" value="1"/>
</dbReference>
<protein>
    <submittedName>
        <fullName evidence="7">4-phosphoerythronate dehydrogenase</fullName>
        <ecNumber evidence="7">1.1.1.290</ecNumber>
    </submittedName>
</protein>
<proteinExistence type="inferred from homology"/>
<evidence type="ECO:0000256" key="3">
    <source>
        <dbReference type="ARBA" id="ARBA00023027"/>
    </source>
</evidence>
<evidence type="ECO:0000256" key="1">
    <source>
        <dbReference type="ARBA" id="ARBA00005854"/>
    </source>
</evidence>
<dbReference type="AlphaFoldDB" id="E6MJQ6"/>
<dbReference type="PANTHER" id="PTHR43761">
    <property type="entry name" value="D-ISOMER SPECIFIC 2-HYDROXYACID DEHYDROGENASE FAMILY PROTEIN (AFU_ORTHOLOGUE AFUA_1G13630)"/>
    <property type="match status" value="1"/>
</dbReference>
<dbReference type="Pfam" id="PF00389">
    <property type="entry name" value="2-Hacid_dh"/>
    <property type="match status" value="1"/>
</dbReference>
<comment type="similarity">
    <text evidence="1 4">Belongs to the D-isomer specific 2-hydroxyacid dehydrogenase family.</text>
</comment>
<dbReference type="EC" id="1.1.1.290" evidence="7"/>
<dbReference type="eggNOG" id="COG1052">
    <property type="taxonomic scope" value="Bacteria"/>
</dbReference>
<dbReference type="InterPro" id="IPR029752">
    <property type="entry name" value="D-isomer_DH_CS1"/>
</dbReference>
<name>E6MJQ6_9FIRM</name>
<dbReference type="OrthoDB" id="9805416at2"/>
<keyword evidence="8" id="KW-1185">Reference proteome</keyword>
<dbReference type="PANTHER" id="PTHR43761:SF1">
    <property type="entry name" value="D-ISOMER SPECIFIC 2-HYDROXYACID DEHYDROGENASE CATALYTIC DOMAIN-CONTAINING PROTEIN-RELATED"/>
    <property type="match status" value="1"/>
</dbReference>
<dbReference type="InterPro" id="IPR036291">
    <property type="entry name" value="NAD(P)-bd_dom_sf"/>
</dbReference>
<dbReference type="RefSeq" id="WP_006599663.1">
    <property type="nucleotide sequence ID" value="NZ_GL622359.1"/>
</dbReference>
<dbReference type="InterPro" id="IPR006139">
    <property type="entry name" value="D-isomer_2_OHA_DH_cat_dom"/>
</dbReference>
<dbReference type="EMBL" id="AEQN01000029">
    <property type="protein sequence ID" value="EFV00679.1"/>
    <property type="molecule type" value="Genomic_DNA"/>
</dbReference>
<keyword evidence="2 4" id="KW-0560">Oxidoreductase</keyword>
<evidence type="ECO:0000259" key="6">
    <source>
        <dbReference type="Pfam" id="PF02826"/>
    </source>
</evidence>
<dbReference type="Gene3D" id="3.40.50.720">
    <property type="entry name" value="NAD(P)-binding Rossmann-like Domain"/>
    <property type="match status" value="2"/>
</dbReference>
<dbReference type="InterPro" id="IPR006140">
    <property type="entry name" value="D-isomer_DH_NAD-bd"/>
</dbReference>
<evidence type="ECO:0000256" key="2">
    <source>
        <dbReference type="ARBA" id="ARBA00023002"/>
    </source>
</evidence>
<feature type="domain" description="D-isomer specific 2-hydroxyacid dehydrogenase NAD-binding" evidence="6">
    <location>
        <begin position="108"/>
        <end position="289"/>
    </location>
</feature>
<dbReference type="InterPro" id="IPR050418">
    <property type="entry name" value="D-iso_2-hydroxyacid_DH_PdxB"/>
</dbReference>
<evidence type="ECO:0000259" key="5">
    <source>
        <dbReference type="Pfam" id="PF00389"/>
    </source>
</evidence>
<dbReference type="GO" id="GO:0051287">
    <property type="term" value="F:NAD binding"/>
    <property type="evidence" value="ECO:0007669"/>
    <property type="project" value="InterPro"/>
</dbReference>
<keyword evidence="3" id="KW-0520">NAD</keyword>
<dbReference type="FunFam" id="3.40.50.720:FF:000203">
    <property type="entry name" value="D-3-phosphoglycerate dehydrogenase (SerA)"/>
    <property type="match status" value="1"/>
</dbReference>
<evidence type="ECO:0000256" key="4">
    <source>
        <dbReference type="RuleBase" id="RU003719"/>
    </source>
</evidence>
<gene>
    <name evidence="7" type="primary">pdxB</name>
    <name evidence="7" type="ORF">HMP0721_2241</name>
</gene>
<sequence>MKAILLEGDAINPGDISWDPITSVCDTRIYANTTEANKWERLNEAEIILDNKIIIDETVLTRFPQIRYVGVCATGYNVIDLAACRRHGVTVTNVPAYSTESVAQMTWALILELASKVSLHADSVARGDWCRSAIFTYWLAPISEVAGKTLGIYGFGHIGREVAKIGQAFGMSILVHTAHPDHYKTYACDTLRFVDADTLYRQSDILSFHCPLTPETDRIVNRDNIAKMKDGITLINVSRGGLVDEAALAEALTSGKVSAAGVDVVSREPIIPDNPLLAAPHCLILPHIGWASKEARERLVATIGANLKGWLAGAPSNVVS</sequence>
<dbReference type="Pfam" id="PF02826">
    <property type="entry name" value="2-Hacid_dh_C"/>
    <property type="match status" value="1"/>
</dbReference>
<dbReference type="PROSITE" id="PS00065">
    <property type="entry name" value="D_2_HYDROXYACID_DH_1"/>
    <property type="match status" value="1"/>
</dbReference>
<evidence type="ECO:0000313" key="8">
    <source>
        <dbReference type="Proteomes" id="UP000004754"/>
    </source>
</evidence>
<organism evidence="7 8">
    <name type="scientific">Pseudoramibacter alactolyticus ATCC 23263</name>
    <dbReference type="NCBI Taxonomy" id="887929"/>
    <lineage>
        <taxon>Bacteria</taxon>
        <taxon>Bacillati</taxon>
        <taxon>Bacillota</taxon>
        <taxon>Clostridia</taxon>
        <taxon>Eubacteriales</taxon>
        <taxon>Eubacteriaceae</taxon>
        <taxon>Pseudoramibacter</taxon>
    </lineage>
</organism>
<evidence type="ECO:0000313" key="7">
    <source>
        <dbReference type="EMBL" id="EFV00679.1"/>
    </source>
</evidence>
<dbReference type="SUPFAM" id="SSF52283">
    <property type="entry name" value="Formate/glycerate dehydrogenase catalytic domain-like"/>
    <property type="match status" value="1"/>
</dbReference>
<dbReference type="PROSITE" id="PS00670">
    <property type="entry name" value="D_2_HYDROXYACID_DH_2"/>
    <property type="match status" value="1"/>
</dbReference>
<dbReference type="HOGENOM" id="CLU_019796_1_3_9"/>
<dbReference type="Proteomes" id="UP000004754">
    <property type="component" value="Unassembled WGS sequence"/>
</dbReference>
<reference evidence="7 8" key="1">
    <citation type="submission" date="2010-12" db="EMBL/GenBank/DDBJ databases">
        <authorList>
            <person name="Muzny D."/>
            <person name="Qin X."/>
            <person name="Deng J."/>
            <person name="Jiang H."/>
            <person name="Liu Y."/>
            <person name="Qu J."/>
            <person name="Song X.-Z."/>
            <person name="Zhang L."/>
            <person name="Thornton R."/>
            <person name="Coyle M."/>
            <person name="Francisco L."/>
            <person name="Jackson L."/>
            <person name="Javaid M."/>
            <person name="Korchina V."/>
            <person name="Kovar C."/>
            <person name="Mata R."/>
            <person name="Mathew T."/>
            <person name="Ngo R."/>
            <person name="Nguyen L."/>
            <person name="Nguyen N."/>
            <person name="Okwuonu G."/>
            <person name="Ongeri F."/>
            <person name="Pham C."/>
            <person name="Simmons D."/>
            <person name="Wilczek-Boney K."/>
            <person name="Hale W."/>
            <person name="Jakkamsetti A."/>
            <person name="Pham P."/>
            <person name="Ruth R."/>
            <person name="San Lucas F."/>
            <person name="Warren J."/>
            <person name="Zhang J."/>
            <person name="Zhao Z."/>
            <person name="Zhou C."/>
            <person name="Zhu D."/>
            <person name="Lee S."/>
            <person name="Bess C."/>
            <person name="Blankenburg K."/>
            <person name="Forbes L."/>
            <person name="Fu Q."/>
            <person name="Gubbala S."/>
            <person name="Hirani K."/>
            <person name="Jayaseelan J.C."/>
            <person name="Lara F."/>
            <person name="Munidasa M."/>
            <person name="Palculict T."/>
            <person name="Patil S."/>
            <person name="Pu L.-L."/>
            <person name="Saada N."/>
            <person name="Tang L."/>
            <person name="Weissenberger G."/>
            <person name="Zhu Y."/>
            <person name="Hemphill L."/>
            <person name="Shang Y."/>
            <person name="Youmans B."/>
            <person name="Ayvaz T."/>
            <person name="Ross M."/>
            <person name="Santibanez J."/>
            <person name="Aqrawi P."/>
            <person name="Gross S."/>
            <person name="Joshi V."/>
            <person name="Fowler G."/>
            <person name="Nazareth L."/>
            <person name="Reid J."/>
            <person name="Worley K."/>
            <person name="Petrosino J."/>
            <person name="Highlander S."/>
            <person name="Gibbs R."/>
        </authorList>
    </citation>
    <scope>NUCLEOTIDE SEQUENCE [LARGE SCALE GENOMIC DNA]</scope>
    <source>
        <strain evidence="7 8">ATCC 23263</strain>
    </source>
</reference>
<dbReference type="STRING" id="887929.HMP0721_2241"/>
<comment type="caution">
    <text evidence="7">The sequence shown here is derived from an EMBL/GenBank/DDBJ whole genome shotgun (WGS) entry which is preliminary data.</text>
</comment>
<accession>E6MJQ6</accession>
<dbReference type="CDD" id="cd12162">
    <property type="entry name" value="2-Hacid_dh_4"/>
    <property type="match status" value="1"/>
</dbReference>
<dbReference type="GO" id="GO:0033711">
    <property type="term" value="F:4-phosphoerythronate dehydrogenase activity"/>
    <property type="evidence" value="ECO:0007669"/>
    <property type="project" value="UniProtKB-EC"/>
</dbReference>
<dbReference type="InterPro" id="IPR029753">
    <property type="entry name" value="D-isomer_DH_CS"/>
</dbReference>